<feature type="region of interest" description="Disordered" evidence="8">
    <location>
        <begin position="83"/>
        <end position="106"/>
    </location>
</feature>
<dbReference type="KEGG" id="tml:GSTUM_00011664001"/>
<evidence type="ECO:0000256" key="5">
    <source>
        <dbReference type="ARBA" id="ARBA00023187"/>
    </source>
</evidence>
<dbReference type="RefSeq" id="XP_002842093.1">
    <property type="nucleotide sequence ID" value="XM_002842047.1"/>
</dbReference>
<dbReference type="Gene3D" id="1.25.40.10">
    <property type="entry name" value="Tetratricopeptide repeat domain"/>
    <property type="match status" value="4"/>
</dbReference>
<dbReference type="PANTHER" id="PTHR11246:SF1">
    <property type="entry name" value="PRE-MRNA-PROCESSING FACTOR 6"/>
    <property type="match status" value="1"/>
</dbReference>
<evidence type="ECO:0000256" key="2">
    <source>
        <dbReference type="ARBA" id="ARBA00011524"/>
    </source>
</evidence>
<evidence type="ECO:0000256" key="4">
    <source>
        <dbReference type="ARBA" id="ARBA00022737"/>
    </source>
</evidence>
<organism evidence="10 11">
    <name type="scientific">Tuber melanosporum (strain Mel28)</name>
    <name type="common">Perigord black truffle</name>
    <dbReference type="NCBI Taxonomy" id="656061"/>
    <lineage>
        <taxon>Eukaryota</taxon>
        <taxon>Fungi</taxon>
        <taxon>Dikarya</taxon>
        <taxon>Ascomycota</taxon>
        <taxon>Pezizomycotina</taxon>
        <taxon>Pezizomycetes</taxon>
        <taxon>Pezizales</taxon>
        <taxon>Tuberaceae</taxon>
        <taxon>Tuber</taxon>
    </lineage>
</organism>
<dbReference type="PANTHER" id="PTHR11246">
    <property type="entry name" value="PRE-MRNA SPLICING FACTOR"/>
    <property type="match status" value="1"/>
</dbReference>
<evidence type="ECO:0000259" key="9">
    <source>
        <dbReference type="Pfam" id="PF06424"/>
    </source>
</evidence>
<dbReference type="InterPro" id="IPR011990">
    <property type="entry name" value="TPR-like_helical_dom_sf"/>
</dbReference>
<dbReference type="SUPFAM" id="SSF48452">
    <property type="entry name" value="TPR-like"/>
    <property type="match status" value="4"/>
</dbReference>
<keyword evidence="5" id="KW-0508">mRNA splicing</keyword>
<dbReference type="FunFam" id="1.25.40.10:FF:000304">
    <property type="entry name" value="Putative Pre-mRNA-splicing factor prp1"/>
    <property type="match status" value="1"/>
</dbReference>
<gene>
    <name evidence="10" type="ORF">GSTUM_00011664001</name>
</gene>
<evidence type="ECO:0000313" key="11">
    <source>
        <dbReference type="Proteomes" id="UP000006911"/>
    </source>
</evidence>
<dbReference type="EMBL" id="FN430372">
    <property type="protein sequence ID" value="CAZ86284.1"/>
    <property type="molecule type" value="Genomic_DNA"/>
</dbReference>
<feature type="repeat" description="TPR" evidence="7">
    <location>
        <begin position="740"/>
        <end position="773"/>
    </location>
</feature>
<dbReference type="GO" id="GO:0046540">
    <property type="term" value="C:U4/U6 x U5 tri-snRNP complex"/>
    <property type="evidence" value="ECO:0007669"/>
    <property type="project" value="EnsemblFungi"/>
</dbReference>
<accession>D5GP41</accession>
<dbReference type="InterPro" id="IPR010491">
    <property type="entry name" value="PRP1_N"/>
</dbReference>
<dbReference type="GeneID" id="9186523"/>
<comment type="subunit">
    <text evidence="2">Associated with the spliceosome.</text>
</comment>
<dbReference type="GO" id="GO:0045292">
    <property type="term" value="P:mRNA cis splicing, via spliceosome"/>
    <property type="evidence" value="ECO:0007669"/>
    <property type="project" value="EnsemblFungi"/>
</dbReference>
<dbReference type="Proteomes" id="UP000006911">
    <property type="component" value="Unassembled WGS sequence"/>
</dbReference>
<sequence>MMKRNFLDEPAPANYVAGLGRGATGFTTRSDIGPAREGPSEEAIKAALARRAEALQVGLFAGGAYDEDDDEADRIYQSVDEKMEKRRKSRREAREKAEREEYERKNPKIQHQFADLKRGLETLTDDDWASLPEVGDLTGRNRRARQAMRQKFYPTPDSVLVNAAGSQFETSVQDEGTSTVSADTADGTMTNFVDIGKAKTKVLEARLDRSGGDSVTGATNIDPKGYLTSLNRSTTQTAEQVGDIKRVRELLQSVIKTNPKHGPGWIAAARLEEVAGKMVQARSLIAQGCEHCPKNEDVWLEAMRLNEPANAKIIVADAVRHNPKSVKLWVEAMELEAELRAKKRVLRKALDIIPHSVVLWKEAVKLEEDPSDAKILLARAVELVPLSIELWLALARLETFENAQAVLNKARKAIPTSPEIWIAAARLQEQQGNANKVNVMKRAVQALARVEAMPTREDWIKEAEKCEEEGAVETCQAIIRETLGWQLEADDDRKKIWMDDAEASISRAKYETARAIYAYALREFLVKKSIWRAAADLEKNHGTKEALWNVLEKAVEACPQSEVLWMMLAKEKWQAGDIDGARIVLGKAFNQNPNNEDIWLAAVKLEAENTQHAAARELLATARREAGTDRVWIKSVAFERQQGNTDAALDLEKAGVLVRARSVLDRARLAVPKSAQLWCESVRVERRANNISQAKTLMAKALQECPHSGLLWAESIWYLEQRTHRRPRLVEAIEKVGNDPLLYVAVARNFWVERKLPKAINWFEKAILVDPDYGDTWAWYWKFLSMHGTEEKRGDVLNKLSITEPRHGEVWQRVAKHPGARYRNSEEVLEAVVKELE</sequence>
<dbReference type="Pfam" id="PF14559">
    <property type="entry name" value="TPR_19"/>
    <property type="match status" value="1"/>
</dbReference>
<dbReference type="STRING" id="656061.D5GP41"/>
<dbReference type="GO" id="GO:0000244">
    <property type="term" value="P:spliceosomal tri-snRNP complex assembly"/>
    <property type="evidence" value="ECO:0007669"/>
    <property type="project" value="TreeGrafter"/>
</dbReference>
<dbReference type="InterPro" id="IPR003107">
    <property type="entry name" value="HAT"/>
</dbReference>
<dbReference type="PROSITE" id="PS50005">
    <property type="entry name" value="TPR"/>
    <property type="match status" value="1"/>
</dbReference>
<evidence type="ECO:0000256" key="7">
    <source>
        <dbReference type="PROSITE-ProRule" id="PRU00339"/>
    </source>
</evidence>
<reference evidence="10 11" key="1">
    <citation type="journal article" date="2010" name="Nature">
        <title>Perigord black truffle genome uncovers evolutionary origins and mechanisms of symbiosis.</title>
        <authorList>
            <person name="Martin F."/>
            <person name="Kohler A."/>
            <person name="Murat C."/>
            <person name="Balestrini R."/>
            <person name="Coutinho P.M."/>
            <person name="Jaillon O."/>
            <person name="Montanini B."/>
            <person name="Morin E."/>
            <person name="Noel B."/>
            <person name="Percudani R."/>
            <person name="Porcel B."/>
            <person name="Rubini A."/>
            <person name="Amicucci A."/>
            <person name="Amselem J."/>
            <person name="Anthouard V."/>
            <person name="Arcioni S."/>
            <person name="Artiguenave F."/>
            <person name="Aury J.M."/>
            <person name="Ballario P."/>
            <person name="Bolchi A."/>
            <person name="Brenna A."/>
            <person name="Brun A."/>
            <person name="Buee M."/>
            <person name="Cantarel B."/>
            <person name="Chevalier G."/>
            <person name="Couloux A."/>
            <person name="Da Silva C."/>
            <person name="Denoeud F."/>
            <person name="Duplessis S."/>
            <person name="Ghignone S."/>
            <person name="Hilselberger B."/>
            <person name="Iotti M."/>
            <person name="Marcais B."/>
            <person name="Mello A."/>
            <person name="Miranda M."/>
            <person name="Pacioni G."/>
            <person name="Quesneville H."/>
            <person name="Riccioni C."/>
            <person name="Ruotolo R."/>
            <person name="Splivallo R."/>
            <person name="Stocchi V."/>
            <person name="Tisserant E."/>
            <person name="Viscomi A.R."/>
            <person name="Zambonelli A."/>
            <person name="Zampieri E."/>
            <person name="Henrissat B."/>
            <person name="Lebrun M.H."/>
            <person name="Paolocci F."/>
            <person name="Bonfante P."/>
            <person name="Ottonello S."/>
            <person name="Wincker P."/>
        </authorList>
    </citation>
    <scope>NUCLEOTIDE SEQUENCE [LARGE SCALE GENOMIC DNA]</scope>
    <source>
        <strain evidence="10 11">Mel28</strain>
    </source>
</reference>
<keyword evidence="7" id="KW-0802">TPR repeat</keyword>
<proteinExistence type="predicted"/>
<dbReference type="OMA" id="DGWAWYY"/>
<dbReference type="AlphaFoldDB" id="D5GP41"/>
<dbReference type="FunFam" id="1.25.40.10:FF:001164">
    <property type="entry name" value="mRNA splicing factor (Prp1/Zer1), putative (AFU_orthologue AFUA_2G06070)"/>
    <property type="match status" value="1"/>
</dbReference>
<keyword evidence="11" id="KW-1185">Reference proteome</keyword>
<dbReference type="FunCoup" id="D5GP41">
    <property type="interactions" value="417"/>
</dbReference>
<dbReference type="Pfam" id="PF06424">
    <property type="entry name" value="PRP1_N"/>
    <property type="match status" value="1"/>
</dbReference>
<dbReference type="InParanoid" id="D5GP41"/>
<feature type="compositionally biased region" description="Basic and acidic residues" evidence="8">
    <location>
        <begin position="92"/>
        <end position="106"/>
    </location>
</feature>
<evidence type="ECO:0000256" key="3">
    <source>
        <dbReference type="ARBA" id="ARBA00022664"/>
    </source>
</evidence>
<dbReference type="HOGENOM" id="CLU_007010_0_0_1"/>
<keyword evidence="6" id="KW-0539">Nucleus</keyword>
<comment type="subcellular location">
    <subcellularLocation>
        <location evidence="1">Nucleus</location>
    </subcellularLocation>
</comment>
<feature type="domain" description="PRP1 splicing factor N-terminal" evidence="9">
    <location>
        <begin position="11"/>
        <end position="140"/>
    </location>
</feature>
<dbReference type="FunFam" id="1.25.40.10:FF:000256">
    <property type="entry name" value="Probable pre-mRNA splicing factor prp1"/>
    <property type="match status" value="1"/>
</dbReference>
<evidence type="ECO:0000313" key="10">
    <source>
        <dbReference type="EMBL" id="CAZ86284.1"/>
    </source>
</evidence>
<keyword evidence="4" id="KW-0677">Repeat</keyword>
<keyword evidence="3" id="KW-0507">mRNA processing</keyword>
<name>D5GP41_TUBMM</name>
<dbReference type="InterPro" id="IPR045075">
    <property type="entry name" value="Syf1-like"/>
</dbReference>
<protein>
    <submittedName>
        <fullName evidence="10">(Perigord truffle) hypothetical protein</fullName>
    </submittedName>
</protein>
<dbReference type="GO" id="GO:0071013">
    <property type="term" value="C:catalytic step 2 spliceosome"/>
    <property type="evidence" value="ECO:0007669"/>
    <property type="project" value="TreeGrafter"/>
</dbReference>
<dbReference type="eggNOG" id="KOG0495">
    <property type="taxonomic scope" value="Eukaryota"/>
</dbReference>
<dbReference type="SMART" id="SM00386">
    <property type="entry name" value="HAT"/>
    <property type="match status" value="10"/>
</dbReference>
<evidence type="ECO:0000256" key="8">
    <source>
        <dbReference type="SAM" id="MobiDB-lite"/>
    </source>
</evidence>
<dbReference type="InterPro" id="IPR019734">
    <property type="entry name" value="TPR_rpt"/>
</dbReference>
<evidence type="ECO:0000256" key="6">
    <source>
        <dbReference type="ARBA" id="ARBA00023242"/>
    </source>
</evidence>
<evidence type="ECO:0000256" key="1">
    <source>
        <dbReference type="ARBA" id="ARBA00004123"/>
    </source>
</evidence>